<dbReference type="GO" id="GO:0046677">
    <property type="term" value="P:response to antibiotic"/>
    <property type="evidence" value="ECO:0007669"/>
    <property type="project" value="UniProtKB-KW"/>
</dbReference>
<dbReference type="Pfam" id="PF00903">
    <property type="entry name" value="Glyoxalase"/>
    <property type="match status" value="1"/>
</dbReference>
<reference evidence="5 8" key="2">
    <citation type="journal article" date="2018" name="Int. J. Syst. Evol. Microbiol.">
        <title>Pseudooceanicola lipolyticus sp. nov., a marine alphaproteobacterium, reclassification of Oceanicola flagellatus as Pseudooceanicola flagellatus comb. nov. and emended description of the genus Pseudooceanicola.</title>
        <authorList>
            <person name="Huang M.-M."/>
            <person name="Guo L.-L."/>
            <person name="Wu Y.-H."/>
            <person name="Lai Q.-L."/>
            <person name="Shao Z.-Z."/>
            <person name="Wang C.-S."/>
            <person name="Wu M."/>
            <person name="Xu X.-W."/>
        </authorList>
    </citation>
    <scope>NUCLEOTIDE SEQUENCE [LARGE SCALE GENOMIC DNA]</scope>
    <source>
        <strain evidence="5 8">Ar-45</strain>
    </source>
</reference>
<name>A0A285IIP6_9RHOB</name>
<organism evidence="6 7">
    <name type="scientific">Pseudooceanicola antarcticus</name>
    <dbReference type="NCBI Taxonomy" id="1247613"/>
    <lineage>
        <taxon>Bacteria</taxon>
        <taxon>Pseudomonadati</taxon>
        <taxon>Pseudomonadota</taxon>
        <taxon>Alphaproteobacteria</taxon>
        <taxon>Rhodobacterales</taxon>
        <taxon>Paracoccaceae</taxon>
        <taxon>Pseudooceanicola</taxon>
    </lineage>
</organism>
<dbReference type="OrthoDB" id="284897at2"/>
<feature type="domain" description="VOC" evidence="4">
    <location>
        <begin position="1"/>
        <end position="133"/>
    </location>
</feature>
<evidence type="ECO:0000256" key="1">
    <source>
        <dbReference type="ARBA" id="ARBA00011051"/>
    </source>
</evidence>
<dbReference type="AlphaFoldDB" id="A0A285IIP6"/>
<dbReference type="PROSITE" id="PS51819">
    <property type="entry name" value="VOC"/>
    <property type="match status" value="1"/>
</dbReference>
<evidence type="ECO:0000313" key="7">
    <source>
        <dbReference type="Proteomes" id="UP000231655"/>
    </source>
</evidence>
<dbReference type="CDD" id="cd08349">
    <property type="entry name" value="BLMA_like"/>
    <property type="match status" value="1"/>
</dbReference>
<accession>A0A285IIP6</accession>
<dbReference type="GO" id="GO:0051213">
    <property type="term" value="F:dioxygenase activity"/>
    <property type="evidence" value="ECO:0007669"/>
    <property type="project" value="UniProtKB-KW"/>
</dbReference>
<dbReference type="InterPro" id="IPR037523">
    <property type="entry name" value="VOC_core"/>
</dbReference>
<dbReference type="EMBL" id="OBEA01000002">
    <property type="protein sequence ID" value="SNY46821.1"/>
    <property type="molecule type" value="Genomic_DNA"/>
</dbReference>
<evidence type="ECO:0000256" key="3">
    <source>
        <dbReference type="ARBA" id="ARBA00023251"/>
    </source>
</evidence>
<evidence type="ECO:0000313" key="5">
    <source>
        <dbReference type="EMBL" id="PJE29085.1"/>
    </source>
</evidence>
<keyword evidence="6" id="KW-0560">Oxidoreductase</keyword>
<dbReference type="Proteomes" id="UP000231702">
    <property type="component" value="Unassembled WGS sequence"/>
</dbReference>
<proteinExistence type="inferred from homology"/>
<comment type="similarity">
    <text evidence="1">Belongs to the bleomycin resistance protein family.</text>
</comment>
<evidence type="ECO:0000256" key="2">
    <source>
        <dbReference type="ARBA" id="ARBA00021572"/>
    </source>
</evidence>
<evidence type="ECO:0000313" key="6">
    <source>
        <dbReference type="EMBL" id="SNY46821.1"/>
    </source>
</evidence>
<evidence type="ECO:0000313" key="8">
    <source>
        <dbReference type="Proteomes" id="UP000231702"/>
    </source>
</evidence>
<dbReference type="InterPro" id="IPR004360">
    <property type="entry name" value="Glyas_Fos-R_dOase_dom"/>
</dbReference>
<keyword evidence="3" id="KW-0046">Antibiotic resistance</keyword>
<dbReference type="InterPro" id="IPR000335">
    <property type="entry name" value="Bleomycin-R"/>
</dbReference>
<protein>
    <recommendedName>
        <fullName evidence="2">Bleomycin resistance protein</fullName>
    </recommendedName>
</protein>
<dbReference type="EMBL" id="PGTD01000016">
    <property type="protein sequence ID" value="PJE29085.1"/>
    <property type="molecule type" value="Genomic_DNA"/>
</dbReference>
<dbReference type="InterPro" id="IPR029068">
    <property type="entry name" value="Glyas_Bleomycin-R_OHBP_Dase"/>
</dbReference>
<sequence>MGNVLVPELAVSDWQASREFYCDLLGFSCRYAREEEGFCYLEREGAEIMLDQIGAGRDFDGGHLPETRPFGRGVNLQIEVSDLGPILAALEAARVDLFLGPEEKWYRIGDEAGGNRQIVVADPDGYLLRFFEDLGRRPA</sequence>
<keyword evidence="8" id="KW-1185">Reference proteome</keyword>
<evidence type="ECO:0000259" key="4">
    <source>
        <dbReference type="PROSITE" id="PS51819"/>
    </source>
</evidence>
<dbReference type="RefSeq" id="WP_097144827.1">
    <property type="nucleotide sequence ID" value="NZ_OBEA01000002.1"/>
</dbReference>
<reference evidence="6 7" key="1">
    <citation type="submission" date="2017-09" db="EMBL/GenBank/DDBJ databases">
        <authorList>
            <person name="Ehlers B."/>
            <person name="Leendertz F.H."/>
        </authorList>
    </citation>
    <scope>NUCLEOTIDE SEQUENCE [LARGE SCALE GENOMIC DNA]</scope>
    <source>
        <strain evidence="6 7">CGMCC 1.12662</strain>
    </source>
</reference>
<keyword evidence="6" id="KW-0223">Dioxygenase</keyword>
<gene>
    <name evidence="5" type="ORF">CVM39_11635</name>
    <name evidence="6" type="ORF">SAMN06297129_1040</name>
</gene>
<dbReference type="Gene3D" id="3.10.180.10">
    <property type="entry name" value="2,3-Dihydroxybiphenyl 1,2-Dioxygenase, domain 1"/>
    <property type="match status" value="1"/>
</dbReference>
<dbReference type="SUPFAM" id="SSF54593">
    <property type="entry name" value="Glyoxalase/Bleomycin resistance protein/Dihydroxybiphenyl dioxygenase"/>
    <property type="match status" value="1"/>
</dbReference>
<dbReference type="Proteomes" id="UP000231655">
    <property type="component" value="Unassembled WGS sequence"/>
</dbReference>